<name>A0ABP8RPT4_9PSEU</name>
<accession>A0ABP8RPT4</accession>
<dbReference type="Proteomes" id="UP001501598">
    <property type="component" value="Unassembled WGS sequence"/>
</dbReference>
<comment type="caution">
    <text evidence="3">The sequence shown here is derived from an EMBL/GenBank/DDBJ whole genome shotgun (WGS) entry which is preliminary data.</text>
</comment>
<evidence type="ECO:0000313" key="4">
    <source>
        <dbReference type="Proteomes" id="UP001501598"/>
    </source>
</evidence>
<dbReference type="InterPro" id="IPR037523">
    <property type="entry name" value="VOC_core"/>
</dbReference>
<dbReference type="SUPFAM" id="SSF54593">
    <property type="entry name" value="Glyoxalase/Bleomycin resistance protein/Dihydroxybiphenyl dioxygenase"/>
    <property type="match status" value="1"/>
</dbReference>
<dbReference type="EMBL" id="BAABGT010000029">
    <property type="protein sequence ID" value="GAA4544031.1"/>
    <property type="molecule type" value="Genomic_DNA"/>
</dbReference>
<protein>
    <recommendedName>
        <fullName evidence="2">VOC domain-containing protein</fullName>
    </recommendedName>
</protein>
<evidence type="ECO:0000259" key="2">
    <source>
        <dbReference type="PROSITE" id="PS51819"/>
    </source>
</evidence>
<dbReference type="InterPro" id="IPR029068">
    <property type="entry name" value="Glyas_Bleomycin-R_OHBP_Dase"/>
</dbReference>
<organism evidence="3 4">
    <name type="scientific">Pseudonocardia xishanensis</name>
    <dbReference type="NCBI Taxonomy" id="630995"/>
    <lineage>
        <taxon>Bacteria</taxon>
        <taxon>Bacillati</taxon>
        <taxon>Actinomycetota</taxon>
        <taxon>Actinomycetes</taxon>
        <taxon>Pseudonocardiales</taxon>
        <taxon>Pseudonocardiaceae</taxon>
        <taxon>Pseudonocardia</taxon>
    </lineage>
</organism>
<gene>
    <name evidence="3" type="ORF">GCM10023175_21500</name>
</gene>
<evidence type="ECO:0000256" key="1">
    <source>
        <dbReference type="SAM" id="MobiDB-lite"/>
    </source>
</evidence>
<reference evidence="4" key="1">
    <citation type="journal article" date="2019" name="Int. J. Syst. Evol. Microbiol.">
        <title>The Global Catalogue of Microorganisms (GCM) 10K type strain sequencing project: providing services to taxonomists for standard genome sequencing and annotation.</title>
        <authorList>
            <consortium name="The Broad Institute Genomics Platform"/>
            <consortium name="The Broad Institute Genome Sequencing Center for Infectious Disease"/>
            <person name="Wu L."/>
            <person name="Ma J."/>
        </authorList>
    </citation>
    <scope>NUCLEOTIDE SEQUENCE [LARGE SCALE GENOMIC DNA]</scope>
    <source>
        <strain evidence="4">JCM 17906</strain>
    </source>
</reference>
<dbReference type="PROSITE" id="PS51819">
    <property type="entry name" value="VOC"/>
    <property type="match status" value="1"/>
</dbReference>
<dbReference type="CDD" id="cd06587">
    <property type="entry name" value="VOC"/>
    <property type="match status" value="1"/>
</dbReference>
<feature type="region of interest" description="Disordered" evidence="1">
    <location>
        <begin position="1"/>
        <end position="22"/>
    </location>
</feature>
<feature type="domain" description="VOC" evidence="2">
    <location>
        <begin position="36"/>
        <end position="145"/>
    </location>
</feature>
<evidence type="ECO:0000313" key="3">
    <source>
        <dbReference type="EMBL" id="GAA4544031.1"/>
    </source>
</evidence>
<dbReference type="RefSeq" id="WP_345415408.1">
    <property type="nucleotide sequence ID" value="NZ_BAABGT010000029.1"/>
</dbReference>
<keyword evidence="4" id="KW-1185">Reference proteome</keyword>
<dbReference type="Gene3D" id="3.10.180.10">
    <property type="entry name" value="2,3-Dihydroxybiphenyl 1,2-Dioxygenase, domain 1"/>
    <property type="match status" value="1"/>
</dbReference>
<proteinExistence type="predicted"/>
<sequence>MSELRRSAWSGERPTTEQVTTKGRRFVGQERILLMAISNVLAQATVSDLDAAEQWYSVLFGRAPDARPMDGLLEWRLGSSFGVQVFAEPDRAGRSSMVLGEDDLDGLAARLADAGVDHDGPQQVTASRILALQDSDGNRVVFTGP</sequence>